<feature type="domain" description="Pyruvate phosphate dikinase AMP/ATP-binding" evidence="3">
    <location>
        <begin position="33"/>
        <end position="227"/>
    </location>
</feature>
<keyword evidence="5" id="KW-1185">Reference proteome</keyword>
<dbReference type="InterPro" id="IPR013815">
    <property type="entry name" value="ATP_grasp_subdomain_1"/>
</dbReference>
<comment type="caution">
    <text evidence="4">The sequence shown here is derived from an EMBL/GenBank/DDBJ whole genome shotgun (WGS) entry which is preliminary data.</text>
</comment>
<evidence type="ECO:0000259" key="3">
    <source>
        <dbReference type="Pfam" id="PF01326"/>
    </source>
</evidence>
<feature type="compositionally biased region" description="Low complexity" evidence="1">
    <location>
        <begin position="298"/>
        <end position="312"/>
    </location>
</feature>
<sequence length="871" mass="96172">MNDLTGGLFVEGSNDEGPRLLIGLSERACADTELAGGKAANLAKLLQAGFPVPEGFVITTLAHAAYVSERPERASEKEMREYFLSTPVGPAWQSRLKREAERLDGLSLAVRSSGIAEDSRHASFAGQYDTFLNVQGAENVELAVRKCWASALGGHLLHYREQQQVQAGAMAVLIQPMLAPDAAGVAFTANPVNGDRSEIVVSAVRGLGERLVSGTATPDEWSVRGNEAVSASTPEKAVDRDQVLRIAELARATETFFGQPQDIEWAICGDKLYLLQARPITTLDRPKSAFPQKESEFSEPVSETPETPETPISVPDGYWEREASHYPDPLSPATRSTFIPAMNHAMRLMCSDMSLMIETLEQRSIGGWMYQRTVPLGGKDRPAPPDWLMPVLIRVVPSIRSRIAGAVQAVRQDVGGRTLASWERDWKPDLIRRAEALASVDLHALSNTELRAYLGQTREFLNDCLDRHMLLNGALQLALAEFAFMCRDWFGWGDTETMGCFEGLSVASSAPAREMSELARLVYAVPELHRRLEAGASLSELRKLDRNFATKLDKYLRSFGSRALRSELAYPTLAESPELLTQLLRSQVRHDYDTERKSGLHRQRREQRLAAAESELRKRSERDRARFKHLLARAETAYAVREEHGFYDRDAPCALLRYALLEAGRRLAEKERLDRESDVFWLEFDETRQALENEVVSIRHAVEHRQSEMNRTRLHSGPASYGQVPPPPPSFASFPAEARLSAEAAIWAIERIFATEESGQTQTDPSRIRGIAASAGKYTGTVRIVRDESQFGSIRKGDVLVCPITTPAWSVLFPSIGALVTDSGGILSHSAIIAREYGIPSIVATGNATALLRDGQTVRVDGAGGVVEVVF</sequence>
<organism evidence="4 5">
    <name type="scientific">Saccharibacillus endophyticus</name>
    <dbReference type="NCBI Taxonomy" id="2060666"/>
    <lineage>
        <taxon>Bacteria</taxon>
        <taxon>Bacillati</taxon>
        <taxon>Bacillota</taxon>
        <taxon>Bacilli</taxon>
        <taxon>Bacillales</taxon>
        <taxon>Paenibacillaceae</taxon>
        <taxon>Saccharibacillus</taxon>
    </lineage>
</organism>
<evidence type="ECO:0000313" key="4">
    <source>
        <dbReference type="EMBL" id="GGH87826.1"/>
    </source>
</evidence>
<dbReference type="InterPro" id="IPR036637">
    <property type="entry name" value="Phosphohistidine_dom_sf"/>
</dbReference>
<dbReference type="SUPFAM" id="SSF56059">
    <property type="entry name" value="Glutathione synthetase ATP-binding domain-like"/>
    <property type="match status" value="1"/>
</dbReference>
<keyword evidence="4" id="KW-0670">Pyruvate</keyword>
<feature type="domain" description="PEP-utilising enzyme mobile" evidence="2">
    <location>
        <begin position="795"/>
        <end position="865"/>
    </location>
</feature>
<dbReference type="PANTHER" id="PTHR43615:SF1">
    <property type="entry name" value="PPDK_N DOMAIN-CONTAINING PROTEIN"/>
    <property type="match status" value="1"/>
</dbReference>
<evidence type="ECO:0000256" key="1">
    <source>
        <dbReference type="SAM" id="MobiDB-lite"/>
    </source>
</evidence>
<evidence type="ECO:0000259" key="2">
    <source>
        <dbReference type="Pfam" id="PF00391"/>
    </source>
</evidence>
<dbReference type="EMBL" id="BMDD01000011">
    <property type="protein sequence ID" value="GGH87826.1"/>
    <property type="molecule type" value="Genomic_DNA"/>
</dbReference>
<dbReference type="InterPro" id="IPR008279">
    <property type="entry name" value="PEP-util_enz_mobile_dom"/>
</dbReference>
<name>A0ABQ2ABW0_9BACL</name>
<dbReference type="SUPFAM" id="SSF52009">
    <property type="entry name" value="Phosphohistidine domain"/>
    <property type="match status" value="1"/>
</dbReference>
<dbReference type="InterPro" id="IPR002192">
    <property type="entry name" value="PPDK_AMP/ATP-bd"/>
</dbReference>
<dbReference type="PANTHER" id="PTHR43615">
    <property type="entry name" value="PHOSPHOENOLPYRUVATE SYNTHASE-RELATED"/>
    <property type="match status" value="1"/>
</dbReference>
<dbReference type="Proteomes" id="UP000605427">
    <property type="component" value="Unassembled WGS sequence"/>
</dbReference>
<dbReference type="Gene3D" id="3.50.30.10">
    <property type="entry name" value="Phosphohistidine domain"/>
    <property type="match status" value="1"/>
</dbReference>
<gene>
    <name evidence="4" type="primary">ppsA</name>
    <name evidence="4" type="ORF">GCM10007362_50870</name>
</gene>
<dbReference type="RefSeq" id="WP_172247878.1">
    <property type="nucleotide sequence ID" value="NZ_BMDD01000011.1"/>
</dbReference>
<feature type="domain" description="Pyruvate phosphate dikinase AMP/ATP-binding" evidence="3">
    <location>
        <begin position="235"/>
        <end position="289"/>
    </location>
</feature>
<feature type="region of interest" description="Disordered" evidence="1">
    <location>
        <begin position="285"/>
        <end position="312"/>
    </location>
</feature>
<reference evidence="5" key="1">
    <citation type="journal article" date="2019" name="Int. J. Syst. Evol. Microbiol.">
        <title>The Global Catalogue of Microorganisms (GCM) 10K type strain sequencing project: providing services to taxonomists for standard genome sequencing and annotation.</title>
        <authorList>
            <consortium name="The Broad Institute Genomics Platform"/>
            <consortium name="The Broad Institute Genome Sequencing Center for Infectious Disease"/>
            <person name="Wu L."/>
            <person name="Ma J."/>
        </authorList>
    </citation>
    <scope>NUCLEOTIDE SEQUENCE [LARGE SCALE GENOMIC DNA]</scope>
    <source>
        <strain evidence="5">CCM 8702</strain>
    </source>
</reference>
<dbReference type="Gene3D" id="3.30.1490.20">
    <property type="entry name" value="ATP-grasp fold, A domain"/>
    <property type="match status" value="1"/>
</dbReference>
<dbReference type="Pfam" id="PF00391">
    <property type="entry name" value="PEP-utilizers"/>
    <property type="match status" value="1"/>
</dbReference>
<dbReference type="Pfam" id="PF01326">
    <property type="entry name" value="PPDK_N"/>
    <property type="match status" value="2"/>
</dbReference>
<evidence type="ECO:0000313" key="5">
    <source>
        <dbReference type="Proteomes" id="UP000605427"/>
    </source>
</evidence>
<accession>A0ABQ2ABW0</accession>
<proteinExistence type="predicted"/>
<dbReference type="InterPro" id="IPR051549">
    <property type="entry name" value="PEP_Utilizing_Enz"/>
</dbReference>
<dbReference type="Gene3D" id="3.30.470.20">
    <property type="entry name" value="ATP-grasp fold, B domain"/>
    <property type="match status" value="1"/>
</dbReference>
<protein>
    <submittedName>
        <fullName evidence="4">Pyruvate, phosphate dikinase</fullName>
    </submittedName>
</protein>